<proteinExistence type="predicted"/>
<reference evidence="2" key="1">
    <citation type="journal article" date="2019" name="Int. J. Syst. Evol. Microbiol.">
        <title>The Global Catalogue of Microorganisms (GCM) 10K type strain sequencing project: providing services to taxonomists for standard genome sequencing and annotation.</title>
        <authorList>
            <consortium name="The Broad Institute Genomics Platform"/>
            <consortium name="The Broad Institute Genome Sequencing Center for Infectious Disease"/>
            <person name="Wu L."/>
            <person name="Ma J."/>
        </authorList>
    </citation>
    <scope>NUCLEOTIDE SEQUENCE [LARGE SCALE GENOMIC DNA]</scope>
    <source>
        <strain evidence="2">CCM 7526</strain>
    </source>
</reference>
<dbReference type="Gene3D" id="3.10.310.10">
    <property type="entry name" value="Diaminopimelate Epimerase, Chain A, domain 1"/>
    <property type="match status" value="2"/>
</dbReference>
<dbReference type="RefSeq" id="WP_317796527.1">
    <property type="nucleotide sequence ID" value="NZ_AP028461.1"/>
</dbReference>
<dbReference type="Proteomes" id="UP001597183">
    <property type="component" value="Unassembled WGS sequence"/>
</dbReference>
<dbReference type="InterPro" id="IPR003719">
    <property type="entry name" value="Phenazine_PhzF-like"/>
</dbReference>
<sequence>MADVVTVVDACVRDGSGGSPTVVADDDAAFSDADRCAIVRSGGASHGAFLDLPVVRFFTGTEELRNCGHGTIAAHAVLLDRSGRAEQRVVQHTGGRTFEATATRLAGGRVEVWFDQGPVTVSPPAGDLGGVLAALGIDGDPGGIVVASPGTPRLLIPYAGLMSLAPDLPRLAVECRARGLLGCFVYHLDGPIAWARLFAPAIGVDEDVANANSSGCLAAHLGRPVEVWQGDALGRPSAVRADTDGRTTRVGGVVKLR</sequence>
<dbReference type="PIRSF" id="PIRSF016184">
    <property type="entry name" value="PhzC_PhzF"/>
    <property type="match status" value="1"/>
</dbReference>
<accession>A0ABW4AC39</accession>
<keyword evidence="2" id="KW-1185">Reference proteome</keyword>
<protein>
    <submittedName>
        <fullName evidence="1">PhzF family phenazine biosynthesis protein</fullName>
    </submittedName>
</protein>
<dbReference type="EMBL" id="JBHTMK010000034">
    <property type="protein sequence ID" value="MFD1368306.1"/>
    <property type="molecule type" value="Genomic_DNA"/>
</dbReference>
<evidence type="ECO:0000313" key="2">
    <source>
        <dbReference type="Proteomes" id="UP001597183"/>
    </source>
</evidence>
<dbReference type="SUPFAM" id="SSF54506">
    <property type="entry name" value="Diaminopimelate epimerase-like"/>
    <property type="match status" value="1"/>
</dbReference>
<comment type="caution">
    <text evidence="1">The sequence shown here is derived from an EMBL/GenBank/DDBJ whole genome shotgun (WGS) entry which is preliminary data.</text>
</comment>
<name>A0ABW4AC39_9ACTN</name>
<gene>
    <name evidence="1" type="ORF">ACFQ5G_23375</name>
</gene>
<organism evidence="1 2">
    <name type="scientific">Actinoplanes sichuanensis</name>
    <dbReference type="NCBI Taxonomy" id="512349"/>
    <lineage>
        <taxon>Bacteria</taxon>
        <taxon>Bacillati</taxon>
        <taxon>Actinomycetota</taxon>
        <taxon>Actinomycetes</taxon>
        <taxon>Micromonosporales</taxon>
        <taxon>Micromonosporaceae</taxon>
        <taxon>Actinoplanes</taxon>
    </lineage>
</organism>
<evidence type="ECO:0000313" key="1">
    <source>
        <dbReference type="EMBL" id="MFD1368306.1"/>
    </source>
</evidence>
<dbReference type="Pfam" id="PF02567">
    <property type="entry name" value="PhzC-PhzF"/>
    <property type="match status" value="1"/>
</dbReference>